<dbReference type="AlphaFoldDB" id="A0A2M7D806"/>
<name>A0A2M7D806_9BACT</name>
<protein>
    <recommendedName>
        <fullName evidence="3">HTH deoR-type domain-containing protein</fullName>
    </recommendedName>
</protein>
<dbReference type="Pfam" id="PF08220">
    <property type="entry name" value="HTH_DeoR"/>
    <property type="match status" value="1"/>
</dbReference>
<sequence length="204" mass="23970">MVLEVDIPGMDREFLIQLTNTLYRLTLLFPKKEPLRYKMRELGDCILVKPNEKDLEVLDSFFEIAKAQNWVSLSVILAIKEEYANLRGELKKIKPEKKDDCPSEESSVVLPEVRPLSLSIQAVSERTERQEKILTFLKENGRAQVWQMKQVFPEVTKRTLRRDFEHMLGEGIIERIGEKNNTFYQTSRDERRELNSLRTKIIQS</sequence>
<dbReference type="EMBL" id="PEUA01000035">
    <property type="protein sequence ID" value="PIV42807.1"/>
    <property type="molecule type" value="Genomic_DNA"/>
</dbReference>
<evidence type="ECO:0000256" key="2">
    <source>
        <dbReference type="ARBA" id="ARBA00023163"/>
    </source>
</evidence>
<accession>A0A2M7D806</accession>
<proteinExistence type="predicted"/>
<evidence type="ECO:0000313" key="4">
    <source>
        <dbReference type="EMBL" id="PIV42807.1"/>
    </source>
</evidence>
<evidence type="ECO:0000259" key="3">
    <source>
        <dbReference type="Pfam" id="PF08220"/>
    </source>
</evidence>
<keyword evidence="2" id="KW-0804">Transcription</keyword>
<dbReference type="InterPro" id="IPR001034">
    <property type="entry name" value="DeoR_HTH"/>
</dbReference>
<dbReference type="Proteomes" id="UP000230304">
    <property type="component" value="Unassembled WGS sequence"/>
</dbReference>
<comment type="caution">
    <text evidence="4">The sequence shown here is derived from an EMBL/GenBank/DDBJ whole genome shotgun (WGS) entry which is preliminary data.</text>
</comment>
<dbReference type="GO" id="GO:0003700">
    <property type="term" value="F:DNA-binding transcription factor activity"/>
    <property type="evidence" value="ECO:0007669"/>
    <property type="project" value="InterPro"/>
</dbReference>
<reference evidence="5" key="1">
    <citation type="submission" date="2017-09" db="EMBL/GenBank/DDBJ databases">
        <title>Depth-based differentiation of microbial function through sediment-hosted aquifers and enrichment of novel symbionts in the deep terrestrial subsurface.</title>
        <authorList>
            <person name="Probst A.J."/>
            <person name="Ladd B."/>
            <person name="Jarett J.K."/>
            <person name="Geller-Mcgrath D.E."/>
            <person name="Sieber C.M.K."/>
            <person name="Emerson J.B."/>
            <person name="Anantharaman K."/>
            <person name="Thomas B.C."/>
            <person name="Malmstrom R."/>
            <person name="Stieglmeier M."/>
            <person name="Klingl A."/>
            <person name="Woyke T."/>
            <person name="Ryan C.M."/>
            <person name="Banfield J.F."/>
        </authorList>
    </citation>
    <scope>NUCLEOTIDE SEQUENCE [LARGE SCALE GENOMIC DNA]</scope>
</reference>
<evidence type="ECO:0000313" key="5">
    <source>
        <dbReference type="Proteomes" id="UP000230304"/>
    </source>
</evidence>
<gene>
    <name evidence="4" type="ORF">COS26_01590</name>
</gene>
<keyword evidence="1" id="KW-0805">Transcription regulation</keyword>
<organism evidence="4 5">
    <name type="scientific">Candidatus Nealsonbacteria bacterium CG02_land_8_20_14_3_00_40_11</name>
    <dbReference type="NCBI Taxonomy" id="1974700"/>
    <lineage>
        <taxon>Bacteria</taxon>
        <taxon>Candidatus Nealsoniibacteriota</taxon>
    </lineage>
</organism>
<feature type="domain" description="HTH deoR-type" evidence="3">
    <location>
        <begin position="129"/>
        <end position="176"/>
    </location>
</feature>
<evidence type="ECO:0000256" key="1">
    <source>
        <dbReference type="ARBA" id="ARBA00023015"/>
    </source>
</evidence>